<dbReference type="SFLD" id="SFLDS00003">
    <property type="entry name" value="Haloacid_Dehalogenase"/>
    <property type="match status" value="1"/>
</dbReference>
<dbReference type="SUPFAM" id="SSF56784">
    <property type="entry name" value="HAD-like"/>
    <property type="match status" value="1"/>
</dbReference>
<dbReference type="InterPro" id="IPR023198">
    <property type="entry name" value="PGP-like_dom2"/>
</dbReference>
<keyword evidence="3" id="KW-1185">Reference proteome</keyword>
<evidence type="ECO:0000256" key="1">
    <source>
        <dbReference type="ARBA" id="ARBA00022801"/>
    </source>
</evidence>
<dbReference type="Gene3D" id="1.10.150.240">
    <property type="entry name" value="Putative phosphatase, domain 2"/>
    <property type="match status" value="1"/>
</dbReference>
<evidence type="ECO:0000313" key="3">
    <source>
        <dbReference type="Proteomes" id="UP001138500"/>
    </source>
</evidence>
<dbReference type="OrthoDB" id="2363873at2759"/>
<evidence type="ECO:0000313" key="2">
    <source>
        <dbReference type="EMBL" id="KAH9827186.1"/>
    </source>
</evidence>
<dbReference type="SFLD" id="SFLDG01129">
    <property type="entry name" value="C1.5:_HAD__Beta-PGM__Phosphata"/>
    <property type="match status" value="1"/>
</dbReference>
<dbReference type="EMBL" id="RIBY02001901">
    <property type="protein sequence ID" value="KAH9827186.1"/>
    <property type="molecule type" value="Genomic_DNA"/>
</dbReference>
<dbReference type="PANTHER" id="PTHR43316:SF4">
    <property type="entry name" value="ACID DEHALOGENASE, PUTATIVE (AFU_ORTHOLOGUE AFUA_8G05870)-RELATED"/>
    <property type="match status" value="1"/>
</dbReference>
<name>A0A9W7SRC1_9PEZI</name>
<dbReference type="InterPro" id="IPR051540">
    <property type="entry name" value="S-2-haloacid_dehalogenase"/>
</dbReference>
<sequence length="239" mass="27155">MPPRKHIAFDVVGTLVSYQAFFDSVDDIIGPRLKDHGITAQIFAHAWMQDAELEFTFLSMAEAYVRYLDVMRAQFYRTAFQAGIPEPRALATEPERDEMLASYSRLRLRPGAREAIETLRAAGVEVWCFTSGDKKRVKGYFDAAGFEMPEERVVSCDSERVSKPALAAYRPVFERFPKEDEKWFAAAHMWDVSAARRVGFKGAYCTVYEKEPNTQLYAGDMEVIADTLVEMAEKVIAHV</sequence>
<proteinExistence type="predicted"/>
<comment type="caution">
    <text evidence="2">The sequence shown here is derived from an EMBL/GenBank/DDBJ whole genome shotgun (WGS) entry which is preliminary data.</text>
</comment>
<gene>
    <name evidence="2" type="ORF">Tdes44962_MAKER02995</name>
</gene>
<dbReference type="PANTHER" id="PTHR43316">
    <property type="entry name" value="HYDROLASE, HALOACID DELAHOGENASE-RELATED"/>
    <property type="match status" value="1"/>
</dbReference>
<protein>
    <submittedName>
        <fullName evidence="2">HAD-like domain-containing protein</fullName>
    </submittedName>
</protein>
<accession>A0A9W7SRC1</accession>
<dbReference type="Gene3D" id="3.40.50.1000">
    <property type="entry name" value="HAD superfamily/HAD-like"/>
    <property type="match status" value="1"/>
</dbReference>
<reference evidence="2 3" key="1">
    <citation type="journal article" date="2018" name="IMA Fungus">
        <title>IMA Genome-F 10: Nine draft genome sequences of Claviceps purpurea s.lat., including C. arundinis, C. humidiphila, and C. cf. spartinae, pseudomolecules for the pitch canker pathogen Fusarium circinatum, draft genome of Davidsoniella eucalypti, Grosmannia galeiformis, Quambalaria eucalypti, and Teratosphaeria destructans.</title>
        <authorList>
            <person name="Wingfield B.D."/>
            <person name="Liu M."/>
            <person name="Nguyen H.D."/>
            <person name="Lane F.A."/>
            <person name="Morgan S.W."/>
            <person name="De Vos L."/>
            <person name="Wilken P.M."/>
            <person name="Duong T.A."/>
            <person name="Aylward J."/>
            <person name="Coetzee M.P."/>
            <person name="Dadej K."/>
            <person name="De Beer Z.W."/>
            <person name="Findlay W."/>
            <person name="Havenga M."/>
            <person name="Kolarik M."/>
            <person name="Menzies J.G."/>
            <person name="Naidoo K."/>
            <person name="Pochopski O."/>
            <person name="Shoukouhi P."/>
            <person name="Santana Q.C."/>
            <person name="Seifert K.A."/>
            <person name="Soal N."/>
            <person name="Steenkamp E.T."/>
            <person name="Tatham C.T."/>
            <person name="van der Nest M.A."/>
            <person name="Wingfield M.J."/>
        </authorList>
    </citation>
    <scope>NUCLEOTIDE SEQUENCE [LARGE SCALE GENOMIC DNA]</scope>
    <source>
        <strain evidence="2">CMW44962</strain>
    </source>
</reference>
<keyword evidence="1" id="KW-0378">Hydrolase</keyword>
<reference evidence="2 3" key="2">
    <citation type="journal article" date="2021" name="Curr. Genet.">
        <title>Genetic response to nitrogen starvation in the aggressive Eucalyptus foliar pathogen Teratosphaeria destructans.</title>
        <authorList>
            <person name="Havenga M."/>
            <person name="Wingfield B.D."/>
            <person name="Wingfield M.J."/>
            <person name="Dreyer L.L."/>
            <person name="Roets F."/>
            <person name="Aylward J."/>
        </authorList>
    </citation>
    <scope>NUCLEOTIDE SEQUENCE [LARGE SCALE GENOMIC DNA]</scope>
    <source>
        <strain evidence="2">CMW44962</strain>
    </source>
</reference>
<dbReference type="InterPro" id="IPR023214">
    <property type="entry name" value="HAD_sf"/>
</dbReference>
<dbReference type="AlphaFoldDB" id="A0A9W7SRC1"/>
<dbReference type="InterPro" id="IPR036412">
    <property type="entry name" value="HAD-like_sf"/>
</dbReference>
<dbReference type="Pfam" id="PF00702">
    <property type="entry name" value="Hydrolase"/>
    <property type="match status" value="1"/>
</dbReference>
<dbReference type="GO" id="GO:0016787">
    <property type="term" value="F:hydrolase activity"/>
    <property type="evidence" value="ECO:0007669"/>
    <property type="project" value="UniProtKB-KW"/>
</dbReference>
<dbReference type="Proteomes" id="UP001138500">
    <property type="component" value="Unassembled WGS sequence"/>
</dbReference>
<organism evidence="2 3">
    <name type="scientific">Teratosphaeria destructans</name>
    <dbReference type="NCBI Taxonomy" id="418781"/>
    <lineage>
        <taxon>Eukaryota</taxon>
        <taxon>Fungi</taxon>
        <taxon>Dikarya</taxon>
        <taxon>Ascomycota</taxon>
        <taxon>Pezizomycotina</taxon>
        <taxon>Dothideomycetes</taxon>
        <taxon>Dothideomycetidae</taxon>
        <taxon>Mycosphaerellales</taxon>
        <taxon>Teratosphaeriaceae</taxon>
        <taxon>Teratosphaeria</taxon>
    </lineage>
</organism>